<proteinExistence type="predicted"/>
<dbReference type="AlphaFoldDB" id="A0A7S4L9L6"/>
<evidence type="ECO:0000256" key="1">
    <source>
        <dbReference type="SAM" id="MobiDB-lite"/>
    </source>
</evidence>
<sequence length="705" mass="77658">MRLDNAAIIKSLQPAPSVSRTGKMADLAMSTANLAKSGAASFTKVKKKQERLGIIVAEVVDTSLLDPYGTNNPKTDSGRHNELLSSPREHPQLVAKYTALKNAEKQQAFKTAVTSSDAEEVVDKNAIRDQLNQERLEKHRRMFIADEDDDATSSANTSSAEQGSSIFRTVPRVFKPHNIDVPPIGHYRPRFTVVESKGPQVPALQPPKPLEDASSKNSGMLSPANKTLPKDGSAEEIGAEEQKVASRSQTPETVPKGLAGLGEGKLGDPLHQSMTGQQLQQMGSVTGQQMQHLQQMGSVSGQQLGSMMEGDVTMAASQTVKMKAVVAQAAAEVKAETPMKLTDATRPSSMFMSTTTRSPTANNMLDRCYFPYNEALVKPRSNKGAFVEFAAQQDRGALRGKNEVTSMDVVYNPKDHDAWRSKAALSMDKALPRACPGASLFEVAMPQPHAMNDGSVYHVEDIKLRRSPSPTPNFDTMKAHGEEVAWLCGSGTGDQSSDYNYKETDRTRKGRRSPVWKLDASPAKPRPRLQNIHHDLDYDVNLEAVQRKTVFTNLDHGKAHRDLWEKSLTAACNYEPRDNLVRPRSHCAGDFNKMASFRPAANKSLDRFYDTDTAMTKQRVKGNPMLRTHMSRDKRIAALRKHTPSPDAFYDYNMEKVLPRHNPGNADFSKNTSRSHKVSAMIPVNPALQVGSPSKDLHYRMEASA</sequence>
<evidence type="ECO:0000313" key="2">
    <source>
        <dbReference type="EMBL" id="CAE0815669.1"/>
    </source>
</evidence>
<organism evidence="2">
    <name type="scientific">Eutreptiella gymnastica</name>
    <dbReference type="NCBI Taxonomy" id="73025"/>
    <lineage>
        <taxon>Eukaryota</taxon>
        <taxon>Discoba</taxon>
        <taxon>Euglenozoa</taxon>
        <taxon>Euglenida</taxon>
        <taxon>Spirocuta</taxon>
        <taxon>Euglenophyceae</taxon>
        <taxon>Eutreptiales</taxon>
        <taxon>Eutreptiaceae</taxon>
        <taxon>Eutreptiella</taxon>
    </lineage>
</organism>
<gene>
    <name evidence="2" type="ORF">EGYM00163_LOCUS26827</name>
</gene>
<feature type="region of interest" description="Disordered" evidence="1">
    <location>
        <begin position="198"/>
        <end position="281"/>
    </location>
</feature>
<dbReference type="EMBL" id="HBJA01076407">
    <property type="protein sequence ID" value="CAE0815669.1"/>
    <property type="molecule type" value="Transcribed_RNA"/>
</dbReference>
<name>A0A7S4L9L6_9EUGL</name>
<protein>
    <submittedName>
        <fullName evidence="2">Uncharacterized protein</fullName>
    </submittedName>
</protein>
<accession>A0A7S4L9L6</accession>
<feature type="compositionally biased region" description="Polar residues" evidence="1">
    <location>
        <begin position="272"/>
        <end position="281"/>
    </location>
</feature>
<feature type="region of interest" description="Disordered" evidence="1">
    <location>
        <begin position="497"/>
        <end position="529"/>
    </location>
</feature>
<reference evidence="2" key="1">
    <citation type="submission" date="2021-01" db="EMBL/GenBank/DDBJ databases">
        <authorList>
            <person name="Corre E."/>
            <person name="Pelletier E."/>
            <person name="Niang G."/>
            <person name="Scheremetjew M."/>
            <person name="Finn R."/>
            <person name="Kale V."/>
            <person name="Holt S."/>
            <person name="Cochrane G."/>
            <person name="Meng A."/>
            <person name="Brown T."/>
            <person name="Cohen L."/>
        </authorList>
    </citation>
    <scope>NUCLEOTIDE SEQUENCE</scope>
    <source>
        <strain evidence="2">CCMP1594</strain>
    </source>
</reference>